<evidence type="ECO:0000313" key="8">
    <source>
        <dbReference type="Proteomes" id="UP001231518"/>
    </source>
</evidence>
<proteinExistence type="predicted"/>
<dbReference type="Pfam" id="PF21787">
    <property type="entry name" value="TNP-like_RNaseH_N"/>
    <property type="match status" value="1"/>
</dbReference>
<evidence type="ECO:0000313" key="7">
    <source>
        <dbReference type="EMBL" id="KAJ8706709.1"/>
    </source>
</evidence>
<keyword evidence="1" id="KW-0479">Metal-binding</keyword>
<dbReference type="GO" id="GO:0008270">
    <property type="term" value="F:zinc ion binding"/>
    <property type="evidence" value="ECO:0007669"/>
    <property type="project" value="UniProtKB-KW"/>
</dbReference>
<evidence type="ECO:0000256" key="1">
    <source>
        <dbReference type="ARBA" id="ARBA00022723"/>
    </source>
</evidence>
<dbReference type="InterPro" id="IPR048366">
    <property type="entry name" value="TNP-like_GBD"/>
</dbReference>
<dbReference type="AlphaFoldDB" id="A0AAD7Y8M5"/>
<dbReference type="InterPro" id="IPR006612">
    <property type="entry name" value="THAP_Znf"/>
</dbReference>
<dbReference type="InterPro" id="IPR048365">
    <property type="entry name" value="TNP-like_RNaseH_N"/>
</dbReference>
<evidence type="ECO:0000256" key="2">
    <source>
        <dbReference type="ARBA" id="ARBA00022771"/>
    </source>
</evidence>
<keyword evidence="3" id="KW-0862">Zinc</keyword>
<dbReference type="SMART" id="SM00980">
    <property type="entry name" value="THAP"/>
    <property type="match status" value="1"/>
</dbReference>
<keyword evidence="8" id="KW-1185">Reference proteome</keyword>
<accession>A0AAD7Y8M5</accession>
<dbReference type="SUPFAM" id="SSF57716">
    <property type="entry name" value="Glucocorticoid receptor-like (DNA-binding domain)"/>
    <property type="match status" value="1"/>
</dbReference>
<protein>
    <recommendedName>
        <fullName evidence="6">THAP-type domain-containing protein</fullName>
    </recommendedName>
</protein>
<gene>
    <name evidence="7" type="ORF">PYW07_012787</name>
</gene>
<dbReference type="PANTHER" id="PTHR47577">
    <property type="entry name" value="THAP DOMAIN-CONTAINING PROTEIN 6"/>
    <property type="match status" value="1"/>
</dbReference>
<dbReference type="Pfam" id="PF21788">
    <property type="entry name" value="TNP-like_GBD"/>
    <property type="match status" value="1"/>
</dbReference>
<comment type="caution">
    <text evidence="7">The sequence shown here is derived from an EMBL/GenBank/DDBJ whole genome shotgun (WGS) entry which is preliminary data.</text>
</comment>
<dbReference type="InterPro" id="IPR048367">
    <property type="entry name" value="TNP-like_RNaseH_C"/>
</dbReference>
<organism evidence="7 8">
    <name type="scientific">Mythimna separata</name>
    <name type="common">Oriental armyworm</name>
    <name type="synonym">Pseudaletia separata</name>
    <dbReference type="NCBI Taxonomy" id="271217"/>
    <lineage>
        <taxon>Eukaryota</taxon>
        <taxon>Metazoa</taxon>
        <taxon>Ecdysozoa</taxon>
        <taxon>Arthropoda</taxon>
        <taxon>Hexapoda</taxon>
        <taxon>Insecta</taxon>
        <taxon>Pterygota</taxon>
        <taxon>Neoptera</taxon>
        <taxon>Endopterygota</taxon>
        <taxon>Lepidoptera</taxon>
        <taxon>Glossata</taxon>
        <taxon>Ditrysia</taxon>
        <taxon>Noctuoidea</taxon>
        <taxon>Noctuidae</taxon>
        <taxon>Noctuinae</taxon>
        <taxon>Hadenini</taxon>
        <taxon>Mythimna</taxon>
    </lineage>
</organism>
<sequence length="899" mass="103211">MPKTTQLKCFFGCVIDGPLHRFPKWEYPHTEKFEQWKSVLDSATQERGNSYIYNSIRICHRHFEDYFKSPSRRLTGNAIPTLNLTLPRSEQVMQPQQLKEVVPITSETLQLEAESTTLPSALPQTQQIVQPSTAQFPVEEPSTSSFLQFEVDTESRALSNAAPKKRCSKQDSSSSAVNRLTLKLNKLRQKCRTQSKQIKAAMKCAMSKPFLASIEKLPATAQTFMKLQLKWKKTPRGRRYTIEEKIMALSILKQSPKAYKLLEKMFVLPSKRSLQKLLSAFTIRPGINKDILENLKKLVLRMPEEKKLVNLLFDEVSLAPGLIYNAFSNEIIGFEDDGTQKTGNIADHALVFMIKGIKSKTKQPICFTFVKSGTKKEKIKALLLLLIKEINNTGLTVVATVCDQCPANVAAIKDIKEETQKRYANKGWFFEVNGKKVFPLFDTPHLLKGVRNNLLTKNAKFIQNGQEKWAKWEHLKMFLDIDVGDDEIRLVNKLTENHIIKDKIKKMKVKLAAQVFSQRVSSAIRFSARHGILPAECEGTADFLLIFDRLFDSFNGHSYKDDSKIYKGCIKKNSPHFQLWDDLLPILESIKFESIKISKGVNQVKYESIPSIKNWISNIKTFIEMWEYLSINHQINNIVARNFNQDPLENFFGAIRSNGVRNINPNCNQFINSFKTLIVNNYNSPHSAGANCEEDFNTVMQSLSHLIINNYDNSHTVDFACNIDSLLNVMSEIKNNDSLLHVESKKYVTGYVIKKSKSKIFKKCSNCLNNLCRSGIDFDSFNYEIDYTKKSLFHPSDEFINLMNNIYYVIVACLRDNPTSKFIKNQIKFFIDSACDFSIITCEKHGVDLFNFICNLSIKMIVHSWCLGVNRLLNGKITVFDRNDHVKKQAYEYYLKRKR</sequence>
<feature type="domain" description="THAP-type" evidence="6">
    <location>
        <begin position="1"/>
        <end position="83"/>
    </location>
</feature>
<dbReference type="EMBL" id="JARGEI010000028">
    <property type="protein sequence ID" value="KAJ8706709.1"/>
    <property type="molecule type" value="Genomic_DNA"/>
</dbReference>
<dbReference type="GO" id="GO:0003677">
    <property type="term" value="F:DNA binding"/>
    <property type="evidence" value="ECO:0007669"/>
    <property type="project" value="UniProtKB-UniRule"/>
</dbReference>
<evidence type="ECO:0000256" key="5">
    <source>
        <dbReference type="PROSITE-ProRule" id="PRU00309"/>
    </source>
</evidence>
<reference evidence="7" key="1">
    <citation type="submission" date="2023-03" db="EMBL/GenBank/DDBJ databases">
        <title>Chromosome-level genomes of two armyworms, Mythimna separata and Mythimna loreyi, provide insights into the biosynthesis and reception of sex pheromones.</title>
        <authorList>
            <person name="Zhao H."/>
        </authorList>
    </citation>
    <scope>NUCLEOTIDE SEQUENCE</scope>
    <source>
        <strain evidence="7">BeijingLab</strain>
        <tissue evidence="7">Pupa</tissue>
    </source>
</reference>
<dbReference type="Pfam" id="PF05485">
    <property type="entry name" value="THAP"/>
    <property type="match status" value="1"/>
</dbReference>
<name>A0AAD7Y8M5_MYTSE</name>
<evidence type="ECO:0000259" key="6">
    <source>
        <dbReference type="PROSITE" id="PS50950"/>
    </source>
</evidence>
<dbReference type="Pfam" id="PF21789">
    <property type="entry name" value="TNP-like_RNaseH_C"/>
    <property type="match status" value="1"/>
</dbReference>
<evidence type="ECO:0000256" key="3">
    <source>
        <dbReference type="ARBA" id="ARBA00022833"/>
    </source>
</evidence>
<dbReference type="PANTHER" id="PTHR47577:SF2">
    <property type="entry name" value="THAP DOMAIN CONTAINING 9"/>
    <property type="match status" value="1"/>
</dbReference>
<dbReference type="Proteomes" id="UP001231518">
    <property type="component" value="Chromosome 30"/>
</dbReference>
<keyword evidence="4 5" id="KW-0238">DNA-binding</keyword>
<dbReference type="SMART" id="SM00692">
    <property type="entry name" value="DM3"/>
    <property type="match status" value="1"/>
</dbReference>
<dbReference type="PROSITE" id="PS50950">
    <property type="entry name" value="ZF_THAP"/>
    <property type="match status" value="1"/>
</dbReference>
<evidence type="ECO:0000256" key="4">
    <source>
        <dbReference type="ARBA" id="ARBA00023125"/>
    </source>
</evidence>
<keyword evidence="2 5" id="KW-0863">Zinc-finger</keyword>